<reference evidence="2 3" key="1">
    <citation type="submission" date="2018-08" db="EMBL/GenBank/DDBJ databases">
        <title>Vibrio isolated from the Eastern China Marginal Seas.</title>
        <authorList>
            <person name="Li Y."/>
        </authorList>
    </citation>
    <scope>NUCLEOTIDE SEQUENCE [LARGE SCALE GENOMIC DNA]</scope>
    <source>
        <strain evidence="2 3">BEI233</strain>
    </source>
</reference>
<feature type="transmembrane region" description="Helical" evidence="1">
    <location>
        <begin position="12"/>
        <end position="30"/>
    </location>
</feature>
<keyword evidence="1" id="KW-0812">Transmembrane</keyword>
<keyword evidence="1" id="KW-0472">Membrane</keyword>
<dbReference type="AlphaFoldDB" id="A0A3A6QNG0"/>
<proteinExistence type="predicted"/>
<name>A0A3A6QNG0_9VIBR</name>
<dbReference type="OrthoDB" id="5917376at2"/>
<dbReference type="EMBL" id="QVMU01000004">
    <property type="protein sequence ID" value="RJX72798.1"/>
    <property type="molecule type" value="Genomic_DNA"/>
</dbReference>
<accession>A0A3A6QNG0</accession>
<dbReference type="RefSeq" id="WP_120030122.1">
    <property type="nucleotide sequence ID" value="NZ_QVMU01000004.1"/>
</dbReference>
<evidence type="ECO:0000313" key="2">
    <source>
        <dbReference type="EMBL" id="RJX72798.1"/>
    </source>
</evidence>
<keyword evidence="1" id="KW-1133">Transmembrane helix</keyword>
<dbReference type="Proteomes" id="UP000273252">
    <property type="component" value="Unassembled WGS sequence"/>
</dbReference>
<comment type="caution">
    <text evidence="2">The sequence shown here is derived from an EMBL/GenBank/DDBJ whole genome shotgun (WGS) entry which is preliminary data.</text>
</comment>
<sequence length="124" mass="14287">MAAQKLTRERFVQIIIMLTLLIAAFIWRTISYKPEVKVVCDLETICVIDVNGTNSNIEKVGNVLLISKPTNHWDIMIENAKYHISDKPELWQVKFEKIPSELKIIFKSQSDKSDTLKVIVSQNK</sequence>
<evidence type="ECO:0000256" key="1">
    <source>
        <dbReference type="SAM" id="Phobius"/>
    </source>
</evidence>
<organism evidence="2 3">
    <name type="scientific">Vibrio sinensis</name>
    <dbReference type="NCBI Taxonomy" id="2302434"/>
    <lineage>
        <taxon>Bacteria</taxon>
        <taxon>Pseudomonadati</taxon>
        <taxon>Pseudomonadota</taxon>
        <taxon>Gammaproteobacteria</taxon>
        <taxon>Vibrionales</taxon>
        <taxon>Vibrionaceae</taxon>
        <taxon>Vibrio</taxon>
    </lineage>
</organism>
<keyword evidence="3" id="KW-1185">Reference proteome</keyword>
<protein>
    <submittedName>
        <fullName evidence="2">Uncharacterized protein</fullName>
    </submittedName>
</protein>
<evidence type="ECO:0000313" key="3">
    <source>
        <dbReference type="Proteomes" id="UP000273252"/>
    </source>
</evidence>
<gene>
    <name evidence="2" type="ORF">DZ860_06475</name>
</gene>